<name>A0AAE1AYH9_9GAST</name>
<evidence type="ECO:0000313" key="2">
    <source>
        <dbReference type="EMBL" id="KAK3795222.1"/>
    </source>
</evidence>
<evidence type="ECO:0000313" key="3">
    <source>
        <dbReference type="Proteomes" id="UP001283361"/>
    </source>
</evidence>
<dbReference type="Proteomes" id="UP001283361">
    <property type="component" value="Unassembled WGS sequence"/>
</dbReference>
<dbReference type="EMBL" id="JAWDGP010001077">
    <property type="protein sequence ID" value="KAK3795222.1"/>
    <property type="molecule type" value="Genomic_DNA"/>
</dbReference>
<organism evidence="2 3">
    <name type="scientific">Elysia crispata</name>
    <name type="common">lettuce slug</name>
    <dbReference type="NCBI Taxonomy" id="231223"/>
    <lineage>
        <taxon>Eukaryota</taxon>
        <taxon>Metazoa</taxon>
        <taxon>Spiralia</taxon>
        <taxon>Lophotrochozoa</taxon>
        <taxon>Mollusca</taxon>
        <taxon>Gastropoda</taxon>
        <taxon>Heterobranchia</taxon>
        <taxon>Euthyneura</taxon>
        <taxon>Panpulmonata</taxon>
        <taxon>Sacoglossa</taxon>
        <taxon>Placobranchoidea</taxon>
        <taxon>Plakobranchidae</taxon>
        <taxon>Elysia</taxon>
    </lineage>
</organism>
<evidence type="ECO:0000256" key="1">
    <source>
        <dbReference type="SAM" id="MobiDB-lite"/>
    </source>
</evidence>
<keyword evidence="3" id="KW-1185">Reference proteome</keyword>
<protein>
    <submittedName>
        <fullName evidence="2">Uncharacterized protein</fullName>
    </submittedName>
</protein>
<gene>
    <name evidence="2" type="ORF">RRG08_056283</name>
</gene>
<accession>A0AAE1AYH9</accession>
<feature type="region of interest" description="Disordered" evidence="1">
    <location>
        <begin position="135"/>
        <end position="157"/>
    </location>
</feature>
<sequence>MSPTIVAIWCRAESFPMQQARLVARAGDKRSREPVSRKPKPFCRRVRTSGGHFSLKECRCEHRRCIETSTLSAPRRLHWSVFVKPQGAQSEHSSSCSAGHSLEVMSTHTVKSWRSGNFASSHQYHSTGFGPVTIQVSSQSQKRSSSNKQIKPRAETL</sequence>
<dbReference type="AlphaFoldDB" id="A0AAE1AYH9"/>
<comment type="caution">
    <text evidence="2">The sequence shown here is derived from an EMBL/GenBank/DDBJ whole genome shotgun (WGS) entry which is preliminary data.</text>
</comment>
<reference evidence="2" key="1">
    <citation type="journal article" date="2023" name="G3 (Bethesda)">
        <title>A reference genome for the long-term kleptoplast-retaining sea slug Elysia crispata morphotype clarki.</title>
        <authorList>
            <person name="Eastman K.E."/>
            <person name="Pendleton A.L."/>
            <person name="Shaikh M.A."/>
            <person name="Suttiyut T."/>
            <person name="Ogas R."/>
            <person name="Tomko P."/>
            <person name="Gavelis G."/>
            <person name="Widhalm J.R."/>
            <person name="Wisecaver J.H."/>
        </authorList>
    </citation>
    <scope>NUCLEOTIDE SEQUENCE</scope>
    <source>
        <strain evidence="2">ECLA1</strain>
    </source>
</reference>
<feature type="compositionally biased region" description="Low complexity" evidence="1">
    <location>
        <begin position="137"/>
        <end position="149"/>
    </location>
</feature>
<proteinExistence type="predicted"/>